<keyword evidence="1" id="KW-0378">Hydrolase</keyword>
<feature type="region of interest" description="Disordered" evidence="2">
    <location>
        <begin position="125"/>
        <end position="201"/>
    </location>
</feature>
<evidence type="ECO:0000259" key="4">
    <source>
        <dbReference type="Pfam" id="PF14214"/>
    </source>
</evidence>
<dbReference type="GO" id="GO:0006310">
    <property type="term" value="P:DNA recombination"/>
    <property type="evidence" value="ECO:0007669"/>
    <property type="project" value="UniProtKB-KW"/>
</dbReference>
<keyword evidence="1" id="KW-0234">DNA repair</keyword>
<evidence type="ECO:0000256" key="1">
    <source>
        <dbReference type="RuleBase" id="RU363044"/>
    </source>
</evidence>
<dbReference type="SUPFAM" id="SSF52540">
    <property type="entry name" value="P-loop containing nucleoside triphosphate hydrolases"/>
    <property type="match status" value="2"/>
</dbReference>
<dbReference type="EC" id="5.6.2.3" evidence="1"/>
<dbReference type="InterPro" id="IPR027417">
    <property type="entry name" value="P-loop_NTPase"/>
</dbReference>
<reference evidence="6" key="2">
    <citation type="submission" date="2015-03" db="UniProtKB">
        <authorList>
            <consortium name="EnsemblPlants"/>
        </authorList>
    </citation>
    <scope>IDENTIFICATION</scope>
</reference>
<dbReference type="InterPro" id="IPR025476">
    <property type="entry name" value="Helitron_helicase-like"/>
</dbReference>
<feature type="domain" description="DNA helicase Pif1-like DEAD-box helicase" evidence="3">
    <location>
        <begin position="748"/>
        <end position="847"/>
    </location>
</feature>
<keyword evidence="1" id="KW-0233">DNA recombination</keyword>
<dbReference type="AlphaFoldDB" id="A0A0D3CLC1"/>
<dbReference type="EnsemblPlants" id="Bo5g137070.1">
    <property type="protein sequence ID" value="Bo5g137070.1"/>
    <property type="gene ID" value="Bo5g137070"/>
</dbReference>
<keyword evidence="7" id="KW-1185">Reference proteome</keyword>
<keyword evidence="1" id="KW-0067">ATP-binding</keyword>
<dbReference type="CDD" id="cd18809">
    <property type="entry name" value="SF1_C_RecD"/>
    <property type="match status" value="1"/>
</dbReference>
<dbReference type="GO" id="GO:0005524">
    <property type="term" value="F:ATP binding"/>
    <property type="evidence" value="ECO:0007669"/>
    <property type="project" value="UniProtKB-KW"/>
</dbReference>
<feature type="domain" description="Helitron helicase-like" evidence="4">
    <location>
        <begin position="533"/>
        <end position="706"/>
    </location>
</feature>
<dbReference type="Pfam" id="PF21530">
    <property type="entry name" value="Pif1_2B_dom"/>
    <property type="match status" value="1"/>
</dbReference>
<dbReference type="eggNOG" id="KOG0987">
    <property type="taxonomic scope" value="Eukaryota"/>
</dbReference>
<protein>
    <recommendedName>
        <fullName evidence="1">ATP-dependent DNA helicase</fullName>
        <ecNumber evidence="1">5.6.2.3</ecNumber>
    </recommendedName>
</protein>
<accession>A0A0D3CLC1</accession>
<evidence type="ECO:0000259" key="5">
    <source>
        <dbReference type="Pfam" id="PF21530"/>
    </source>
</evidence>
<keyword evidence="1" id="KW-0227">DNA damage</keyword>
<dbReference type="Proteomes" id="UP000032141">
    <property type="component" value="Chromosome C5"/>
</dbReference>
<evidence type="ECO:0000256" key="2">
    <source>
        <dbReference type="SAM" id="MobiDB-lite"/>
    </source>
</evidence>
<feature type="compositionally biased region" description="Polar residues" evidence="2">
    <location>
        <begin position="125"/>
        <end position="143"/>
    </location>
</feature>
<feature type="region of interest" description="Disordered" evidence="2">
    <location>
        <begin position="1"/>
        <end position="30"/>
    </location>
</feature>
<dbReference type="GO" id="GO:0043139">
    <property type="term" value="F:5'-3' DNA helicase activity"/>
    <property type="evidence" value="ECO:0007669"/>
    <property type="project" value="UniProtKB-EC"/>
</dbReference>
<keyword evidence="1" id="KW-0547">Nucleotide-binding</keyword>
<dbReference type="Pfam" id="PF14214">
    <property type="entry name" value="Helitron_like_N"/>
    <property type="match status" value="1"/>
</dbReference>
<dbReference type="PANTHER" id="PTHR45786:SF66">
    <property type="entry name" value="HOOK MOTIF PROTEIN, PUTATIVE-RELATED"/>
    <property type="match status" value="1"/>
</dbReference>
<evidence type="ECO:0000313" key="7">
    <source>
        <dbReference type="Proteomes" id="UP000032141"/>
    </source>
</evidence>
<name>A0A0D3CLC1_BRAOL</name>
<dbReference type="InterPro" id="IPR010285">
    <property type="entry name" value="DNA_helicase_pif1-like_DEAD"/>
</dbReference>
<reference evidence="6 7" key="1">
    <citation type="journal article" date="2014" name="Genome Biol.">
        <title>Transcriptome and methylome profiling reveals relics of genome dominance in the mesopolyploid Brassica oleracea.</title>
        <authorList>
            <person name="Parkin I.A."/>
            <person name="Koh C."/>
            <person name="Tang H."/>
            <person name="Robinson S.J."/>
            <person name="Kagale S."/>
            <person name="Clarke W.E."/>
            <person name="Town C.D."/>
            <person name="Nixon J."/>
            <person name="Krishnakumar V."/>
            <person name="Bidwell S.L."/>
            <person name="Denoeud F."/>
            <person name="Belcram H."/>
            <person name="Links M.G."/>
            <person name="Just J."/>
            <person name="Clarke C."/>
            <person name="Bender T."/>
            <person name="Huebert T."/>
            <person name="Mason A.S."/>
            <person name="Pires J.C."/>
            <person name="Barker G."/>
            <person name="Moore J."/>
            <person name="Walley P.G."/>
            <person name="Manoli S."/>
            <person name="Batley J."/>
            <person name="Edwards D."/>
            <person name="Nelson M.N."/>
            <person name="Wang X."/>
            <person name="Paterson A.H."/>
            <person name="King G."/>
            <person name="Bancroft I."/>
            <person name="Chalhoub B."/>
            <person name="Sharpe A.G."/>
        </authorList>
    </citation>
    <scope>NUCLEOTIDE SEQUENCE</scope>
    <source>
        <strain evidence="6 7">cv. TO1000</strain>
    </source>
</reference>
<comment type="catalytic activity">
    <reaction evidence="1">
        <text>ATP + H2O = ADP + phosphate + H(+)</text>
        <dbReference type="Rhea" id="RHEA:13065"/>
        <dbReference type="ChEBI" id="CHEBI:15377"/>
        <dbReference type="ChEBI" id="CHEBI:15378"/>
        <dbReference type="ChEBI" id="CHEBI:30616"/>
        <dbReference type="ChEBI" id="CHEBI:43474"/>
        <dbReference type="ChEBI" id="CHEBI:456216"/>
        <dbReference type="EC" id="5.6.2.3"/>
    </reaction>
</comment>
<evidence type="ECO:0000259" key="3">
    <source>
        <dbReference type="Pfam" id="PF05970"/>
    </source>
</evidence>
<dbReference type="Pfam" id="PF05970">
    <property type="entry name" value="PIF1"/>
    <property type="match status" value="1"/>
</dbReference>
<evidence type="ECO:0000313" key="6">
    <source>
        <dbReference type="EnsemblPlants" id="Bo5g137070.1"/>
    </source>
</evidence>
<dbReference type="GO" id="GO:0006281">
    <property type="term" value="P:DNA repair"/>
    <property type="evidence" value="ECO:0007669"/>
    <property type="project" value="UniProtKB-KW"/>
</dbReference>
<dbReference type="InterPro" id="IPR049163">
    <property type="entry name" value="Pif1-like_2B_dom"/>
</dbReference>
<organism evidence="6 7">
    <name type="scientific">Brassica oleracea var. oleracea</name>
    <dbReference type="NCBI Taxonomy" id="109376"/>
    <lineage>
        <taxon>Eukaryota</taxon>
        <taxon>Viridiplantae</taxon>
        <taxon>Streptophyta</taxon>
        <taxon>Embryophyta</taxon>
        <taxon>Tracheophyta</taxon>
        <taxon>Spermatophyta</taxon>
        <taxon>Magnoliopsida</taxon>
        <taxon>eudicotyledons</taxon>
        <taxon>Gunneridae</taxon>
        <taxon>Pentapetalae</taxon>
        <taxon>rosids</taxon>
        <taxon>malvids</taxon>
        <taxon>Brassicales</taxon>
        <taxon>Brassicaceae</taxon>
        <taxon>Brassiceae</taxon>
        <taxon>Brassica</taxon>
    </lineage>
</organism>
<comment type="similarity">
    <text evidence="1">Belongs to the helicase family.</text>
</comment>
<sequence length="987" mass="112371">MKNKEDNTRKRRTNHQPTCQSPADSKLTDGTIADSTFRQVLGDVSNLKPNLQSSGGSQHFTQPSTYFGSGNPYYDKAKGKQPQCSKRIRANGDNNNDRVQLSNILTRRSTCLQIQPRNLLPAFSNSDSVKQHNENMWSTSQVNESEKEDDLESSLDHNFTDEGEDYSDQSYDDVSSEDSDSHEVGSDNTEEISDTSHVPDEQRARILTMADIFKTMFQGGQSSSTTPLPKLNTTQYLDEGDPTYICNYCGAKMWYGERIEKRNKTKKPKFSLCCGQGQVQLPLLKESPEILKRLLHCDDEISKYFRENIRQLNMVFSFTSLGGKVDRCLPQGRGPKMFQLQGENYHLMGSLKPPAGEEAKFSQLYIVDIENEIDKRASIIGKYKKKADKAKKKSVRKKVIEMIVEMLNQVNPYVHQFRSARDRFNLNPETTFHMRIVSSREKDGRTYDTPTASEVAALVPGDFNLEMDKRDIVLEEKQTGWLKRISEIHPSYLALQYPLIFTYGKDGFRLGIEKRATEATSKLKRKNISMRQWYAYRIQERDGECHTLLHSKRLFQQFLVDAFTTIESNRLCFLRMNQKSLRSDSFDSIQQSENDGKTDMSEQGSRYVLPGTFVGGPRYMKNMYLDAMSICKYFGFPDLFITFTCNPKWPEITRYVQPRKLSPDDRPDILCRIFKCKLDSLMRDLTEKNLLGKTVASMYTIEFQKRDQWENMPKPDPNIGGNDNVLISDELSYDREKLKAEHDRDIVKLTEEQKKIYDEIVDAVINQKGCVFFVYGFGGTGKTFLWRLLSAAIRFKGEICLNTASSGIASLLIQGGRTAHSRFGIPINPDEYSTCTLIPGSDQANLALTPDFLNTIKVSGLPNHSLRLKVGCPVMLLRNIDHTNGLMNGTRLQITEMDDLLVKAKVITGEKLPIAVAFAITINKSQGQSLSHVGLYLPRDVFSHGQLYVAVFRVTSKKGLKILVVDDQGKPKRETKNVVFKEIFQNL</sequence>
<dbReference type="PANTHER" id="PTHR45786">
    <property type="entry name" value="DNA BINDING PROTEIN-LIKE"/>
    <property type="match status" value="1"/>
</dbReference>
<proteinExistence type="inferred from homology"/>
<dbReference type="Gene3D" id="3.40.50.300">
    <property type="entry name" value="P-loop containing nucleotide triphosphate hydrolases"/>
    <property type="match status" value="1"/>
</dbReference>
<dbReference type="GO" id="GO:0016887">
    <property type="term" value="F:ATP hydrolysis activity"/>
    <property type="evidence" value="ECO:0007669"/>
    <property type="project" value="RHEA"/>
</dbReference>
<keyword evidence="1" id="KW-0347">Helicase</keyword>
<dbReference type="HOGENOM" id="CLU_001324_12_1_1"/>
<feature type="domain" description="DNA helicase Pif1-like 2B" evidence="5">
    <location>
        <begin position="851"/>
        <end position="896"/>
    </location>
</feature>
<dbReference type="Gramene" id="Bo5g137070.1">
    <property type="protein sequence ID" value="Bo5g137070.1"/>
    <property type="gene ID" value="Bo5g137070"/>
</dbReference>
<feature type="compositionally biased region" description="Acidic residues" evidence="2">
    <location>
        <begin position="161"/>
        <end position="178"/>
    </location>
</feature>
<dbReference type="GO" id="GO:0000723">
    <property type="term" value="P:telomere maintenance"/>
    <property type="evidence" value="ECO:0007669"/>
    <property type="project" value="InterPro"/>
</dbReference>
<comment type="cofactor">
    <cofactor evidence="1">
        <name>Mg(2+)</name>
        <dbReference type="ChEBI" id="CHEBI:18420"/>
    </cofactor>
</comment>